<feature type="transmembrane region" description="Helical" evidence="5">
    <location>
        <begin position="360"/>
        <end position="377"/>
    </location>
</feature>
<organism evidence="6 7">
    <name type="scientific">Eumeta variegata</name>
    <name type="common">Bagworm moth</name>
    <name type="synonym">Eumeta japonica</name>
    <dbReference type="NCBI Taxonomy" id="151549"/>
    <lineage>
        <taxon>Eukaryota</taxon>
        <taxon>Metazoa</taxon>
        <taxon>Ecdysozoa</taxon>
        <taxon>Arthropoda</taxon>
        <taxon>Hexapoda</taxon>
        <taxon>Insecta</taxon>
        <taxon>Pterygota</taxon>
        <taxon>Neoptera</taxon>
        <taxon>Endopterygota</taxon>
        <taxon>Lepidoptera</taxon>
        <taxon>Glossata</taxon>
        <taxon>Ditrysia</taxon>
        <taxon>Tineoidea</taxon>
        <taxon>Psychidae</taxon>
        <taxon>Oiketicinae</taxon>
        <taxon>Eumeta</taxon>
    </lineage>
</organism>
<dbReference type="Proteomes" id="UP000299102">
    <property type="component" value="Unassembled WGS sequence"/>
</dbReference>
<dbReference type="EMBL" id="BGZK01001882">
    <property type="protein sequence ID" value="GBP87761.1"/>
    <property type="molecule type" value="Genomic_DNA"/>
</dbReference>
<evidence type="ECO:0000256" key="3">
    <source>
        <dbReference type="ARBA" id="ARBA00022989"/>
    </source>
</evidence>
<accession>A0A4C1ZG27</accession>
<feature type="transmembrane region" description="Helical" evidence="5">
    <location>
        <begin position="168"/>
        <end position="189"/>
    </location>
</feature>
<protein>
    <recommendedName>
        <fullName evidence="8">Proton-coupled folate transporter</fullName>
    </recommendedName>
</protein>
<dbReference type="OrthoDB" id="3026777at2759"/>
<gene>
    <name evidence="6" type="ORF">EVAR_28643_1</name>
</gene>
<feature type="transmembrane region" description="Helical" evidence="5">
    <location>
        <begin position="397"/>
        <end position="416"/>
    </location>
</feature>
<evidence type="ECO:0000313" key="6">
    <source>
        <dbReference type="EMBL" id="GBP87761.1"/>
    </source>
</evidence>
<feature type="transmembrane region" description="Helical" evidence="5">
    <location>
        <begin position="134"/>
        <end position="156"/>
    </location>
</feature>
<dbReference type="PANTHER" id="PTHR23507">
    <property type="entry name" value="ZGC:174356"/>
    <property type="match status" value="1"/>
</dbReference>
<dbReference type="GO" id="GO:0022857">
    <property type="term" value="F:transmembrane transporter activity"/>
    <property type="evidence" value="ECO:0007669"/>
    <property type="project" value="InterPro"/>
</dbReference>
<feature type="transmembrane region" description="Helical" evidence="5">
    <location>
        <begin position="228"/>
        <end position="250"/>
    </location>
</feature>
<keyword evidence="4 5" id="KW-0472">Membrane</keyword>
<comment type="caution">
    <text evidence="6">The sequence shown here is derived from an EMBL/GenBank/DDBJ whole genome shotgun (WGS) entry which is preliminary data.</text>
</comment>
<keyword evidence="7" id="KW-1185">Reference proteome</keyword>
<evidence type="ECO:0008006" key="8">
    <source>
        <dbReference type="Google" id="ProtNLM"/>
    </source>
</evidence>
<dbReference type="Gene3D" id="1.20.1250.20">
    <property type="entry name" value="MFS general substrate transporter like domains"/>
    <property type="match status" value="1"/>
</dbReference>
<dbReference type="GO" id="GO:0016020">
    <property type="term" value="C:membrane"/>
    <property type="evidence" value="ECO:0007669"/>
    <property type="project" value="UniProtKB-SubCell"/>
</dbReference>
<dbReference type="InterPro" id="IPR036259">
    <property type="entry name" value="MFS_trans_sf"/>
</dbReference>
<evidence type="ECO:0000256" key="1">
    <source>
        <dbReference type="ARBA" id="ARBA00004141"/>
    </source>
</evidence>
<feature type="transmembrane region" description="Helical" evidence="5">
    <location>
        <begin position="301"/>
        <end position="325"/>
    </location>
</feature>
<proteinExistence type="predicted"/>
<feature type="transmembrane region" description="Helical" evidence="5">
    <location>
        <begin position="422"/>
        <end position="447"/>
    </location>
</feature>
<reference evidence="6 7" key="1">
    <citation type="journal article" date="2019" name="Commun. Biol.">
        <title>The bagworm genome reveals a unique fibroin gene that provides high tensile strength.</title>
        <authorList>
            <person name="Kono N."/>
            <person name="Nakamura H."/>
            <person name="Ohtoshi R."/>
            <person name="Tomita M."/>
            <person name="Numata K."/>
            <person name="Arakawa K."/>
        </authorList>
    </citation>
    <scope>NUCLEOTIDE SEQUENCE [LARGE SCALE GENOMIC DNA]</scope>
</reference>
<keyword evidence="2 5" id="KW-0812">Transmembrane</keyword>
<evidence type="ECO:0000313" key="7">
    <source>
        <dbReference type="Proteomes" id="UP000299102"/>
    </source>
</evidence>
<dbReference type="PANTHER" id="PTHR23507:SF1">
    <property type="entry name" value="FI18259P1-RELATED"/>
    <property type="match status" value="1"/>
</dbReference>
<keyword evidence="3 5" id="KW-1133">Transmembrane helix</keyword>
<evidence type="ECO:0000256" key="2">
    <source>
        <dbReference type="ARBA" id="ARBA00022692"/>
    </source>
</evidence>
<dbReference type="SUPFAM" id="SSF103473">
    <property type="entry name" value="MFS general substrate transporter"/>
    <property type="match status" value="1"/>
</dbReference>
<comment type="subcellular location">
    <subcellularLocation>
        <location evidence="1">Membrane</location>
        <topology evidence="1">Multi-pass membrane protein</topology>
    </subcellularLocation>
</comment>
<dbReference type="Pfam" id="PF07690">
    <property type="entry name" value="MFS_1"/>
    <property type="match status" value="1"/>
</dbReference>
<name>A0A4C1ZG27_EUMVA</name>
<evidence type="ECO:0000256" key="5">
    <source>
        <dbReference type="SAM" id="Phobius"/>
    </source>
</evidence>
<feature type="transmembrane region" description="Helical" evidence="5">
    <location>
        <begin position="103"/>
        <end position="122"/>
    </location>
</feature>
<sequence>MAAHEEKSLNGKTPDEELKPKKKTFREKLRYLKDNITVEPALACYVVPGVIGRLATQNLNLDKACRVNLGYDRDVCDALIAKKGDMYKTEELEVQKLIATMEMWRNVILTAIPSILILFLGAWSDRTGKRKICILLPIVGELLMNVSNILNAYYFYEIPVQVTMFLEAFLPAITGSWVTTYMGTFSYISDISSEESRTFRIGVVNLCLTSGGPVGSALSGILLQSIGYYGVFSTCTVLYAFSLTYGYLYIKDIKKPRSKGTDEVTSSGYCGFLRSFFDLNHIKDTFSVTFKKGPNNRRLKLILVFTAIAFIYGPSYGALIMISVFSRRLKWHDAVLGLISNISKMIGGVATGLAQNSRDMYIAVVIEIFNATSFTALRSISSKLVPSEELGKMTAMFNLMEILTSMVFGPFYSWVYMLTLSIYAGIMFFVSTILVIPAVVIFGWFYIDHRRQSNKQNTDAIVESKPSAEDVKEIIPEETAMLQSIEIVDGDITLHIK</sequence>
<feature type="transmembrane region" description="Helical" evidence="5">
    <location>
        <begin position="201"/>
        <end position="222"/>
    </location>
</feature>
<dbReference type="AlphaFoldDB" id="A0A4C1ZG27"/>
<dbReference type="InterPro" id="IPR011701">
    <property type="entry name" value="MFS"/>
</dbReference>
<evidence type="ECO:0000256" key="4">
    <source>
        <dbReference type="ARBA" id="ARBA00023136"/>
    </source>
</evidence>